<protein>
    <submittedName>
        <fullName evidence="6">Membrane-associated progesterone receptor component 1-like</fullName>
    </submittedName>
</protein>
<gene>
    <name evidence="6" type="primary">LOC106473803</name>
</gene>
<dbReference type="RefSeq" id="XP_013789931.1">
    <property type="nucleotide sequence ID" value="XM_013934477.2"/>
</dbReference>
<comment type="similarity">
    <text evidence="1">Belongs to the cytochrome b5 family. MAPR subfamily.</text>
</comment>
<feature type="domain" description="Cytochrome b5 heme-binding" evidence="4">
    <location>
        <begin position="68"/>
        <end position="165"/>
    </location>
</feature>
<dbReference type="SUPFAM" id="SSF55856">
    <property type="entry name" value="Cytochrome b5-like heme/steroid binding domain"/>
    <property type="match status" value="1"/>
</dbReference>
<dbReference type="InterPro" id="IPR050577">
    <property type="entry name" value="MAPR/NEUFC/NENF-like"/>
</dbReference>
<evidence type="ECO:0000313" key="5">
    <source>
        <dbReference type="Proteomes" id="UP000694941"/>
    </source>
</evidence>
<dbReference type="PANTHER" id="PTHR10281:SF106">
    <property type="entry name" value="IP06960P-RELATED"/>
    <property type="match status" value="1"/>
</dbReference>
<dbReference type="InterPro" id="IPR001199">
    <property type="entry name" value="Cyt_B5-like_heme/steroid-bd"/>
</dbReference>
<organism evidence="5 6">
    <name type="scientific">Limulus polyphemus</name>
    <name type="common">Atlantic horseshoe crab</name>
    <dbReference type="NCBI Taxonomy" id="6850"/>
    <lineage>
        <taxon>Eukaryota</taxon>
        <taxon>Metazoa</taxon>
        <taxon>Ecdysozoa</taxon>
        <taxon>Arthropoda</taxon>
        <taxon>Chelicerata</taxon>
        <taxon>Merostomata</taxon>
        <taxon>Xiphosura</taxon>
        <taxon>Limulidae</taxon>
        <taxon>Limulus</taxon>
    </lineage>
</organism>
<reference evidence="6" key="1">
    <citation type="submission" date="2025-08" db="UniProtKB">
        <authorList>
            <consortium name="RefSeq"/>
        </authorList>
    </citation>
    <scope>IDENTIFICATION</scope>
    <source>
        <tissue evidence="6">Muscle</tissue>
    </source>
</reference>
<dbReference type="SMART" id="SM01117">
    <property type="entry name" value="Cyt-b5"/>
    <property type="match status" value="1"/>
</dbReference>
<feature type="region of interest" description="Disordered" evidence="2">
    <location>
        <begin position="168"/>
        <end position="204"/>
    </location>
</feature>
<evidence type="ECO:0000256" key="2">
    <source>
        <dbReference type="SAM" id="MobiDB-lite"/>
    </source>
</evidence>
<dbReference type="GeneID" id="106473803"/>
<evidence type="ECO:0000313" key="6">
    <source>
        <dbReference type="RefSeq" id="XP_013789931.1"/>
    </source>
</evidence>
<accession>A0ABM1BWC3</accession>
<keyword evidence="3" id="KW-1133">Transmembrane helix</keyword>
<feature type="compositionally biased region" description="Acidic residues" evidence="2">
    <location>
        <begin position="170"/>
        <end position="181"/>
    </location>
</feature>
<dbReference type="PANTHER" id="PTHR10281">
    <property type="entry name" value="MEMBRANE-ASSOCIATED PROGESTERONE RECEPTOR COMPONENT-RELATED"/>
    <property type="match status" value="1"/>
</dbReference>
<keyword evidence="3" id="KW-0472">Membrane</keyword>
<keyword evidence="3" id="KW-0812">Transmembrane</keyword>
<keyword evidence="5" id="KW-1185">Reference proteome</keyword>
<feature type="compositionally biased region" description="Basic and acidic residues" evidence="2">
    <location>
        <begin position="185"/>
        <end position="204"/>
    </location>
</feature>
<dbReference type="InterPro" id="IPR036400">
    <property type="entry name" value="Cyt_B5-like_heme/steroid_sf"/>
</dbReference>
<evidence type="ECO:0000259" key="4">
    <source>
        <dbReference type="SMART" id="SM01117"/>
    </source>
</evidence>
<dbReference type="Pfam" id="PF00173">
    <property type="entry name" value="Cyt-b5"/>
    <property type="match status" value="1"/>
</dbReference>
<evidence type="ECO:0000256" key="3">
    <source>
        <dbReference type="SAM" id="Phobius"/>
    </source>
</evidence>
<feature type="transmembrane region" description="Helical" evidence="3">
    <location>
        <begin position="23"/>
        <end position="44"/>
    </location>
</feature>
<sequence>MDEVDSRPNTEPASYVSQVINEIFFSPINLILLTVCGFLIYKLFLAKDKASSTPSKSQELPPLKKKDMTLEELSNYNGTGPDGRVCIAVNGKIFDVTRGKRFYGPGGPYYAFAGRDASRGLATFSVEATNDEYDDLSDLNTMQMESVREWEMQFREKYYYVGRLLRPGEEPTDYSDDEETSQDQSFKEGEKSDKENCEEKSKDE</sequence>
<name>A0ABM1BWC3_LIMPO</name>
<proteinExistence type="inferred from homology"/>
<dbReference type="Proteomes" id="UP000694941">
    <property type="component" value="Unplaced"/>
</dbReference>
<dbReference type="Gene3D" id="3.10.120.10">
    <property type="entry name" value="Cytochrome b5-like heme/steroid binding domain"/>
    <property type="match status" value="1"/>
</dbReference>
<evidence type="ECO:0000256" key="1">
    <source>
        <dbReference type="ARBA" id="ARBA00038357"/>
    </source>
</evidence>